<dbReference type="InterPro" id="IPR004130">
    <property type="entry name" value="Gpn"/>
</dbReference>
<evidence type="ECO:0000256" key="1">
    <source>
        <dbReference type="ARBA" id="ARBA00005290"/>
    </source>
</evidence>
<proteinExistence type="inferred from homology"/>
<dbReference type="InterPro" id="IPR027417">
    <property type="entry name" value="P-loop_NTPase"/>
</dbReference>
<accession>A0A507D8R4</accession>
<dbReference type="EMBL" id="QEAM01000070">
    <property type="protein sequence ID" value="TPX47737.1"/>
    <property type="molecule type" value="Genomic_DNA"/>
</dbReference>
<dbReference type="Proteomes" id="UP000320475">
    <property type="component" value="Unassembled WGS sequence"/>
</dbReference>
<dbReference type="SUPFAM" id="SSF52540">
    <property type="entry name" value="P-loop containing nucleoside triphosphate hydrolases"/>
    <property type="match status" value="1"/>
</dbReference>
<dbReference type="PANTHER" id="PTHR21231">
    <property type="entry name" value="XPA-BINDING PROTEIN 1-RELATED"/>
    <property type="match status" value="1"/>
</dbReference>
<dbReference type="GO" id="GO:0003924">
    <property type="term" value="F:GTPase activity"/>
    <property type="evidence" value="ECO:0007669"/>
    <property type="project" value="TreeGrafter"/>
</dbReference>
<keyword evidence="4 6" id="KW-0378">Hydrolase</keyword>
<dbReference type="OrthoDB" id="5839at2759"/>
<dbReference type="InterPro" id="IPR030228">
    <property type="entry name" value="Gpn3"/>
</dbReference>
<comment type="subunit">
    <text evidence="6">Binds to RNA polymerase II (RNAPII).</text>
</comment>
<keyword evidence="3 6" id="KW-0547">Nucleotide-binding</keyword>
<evidence type="ECO:0000256" key="4">
    <source>
        <dbReference type="ARBA" id="ARBA00022801"/>
    </source>
</evidence>
<dbReference type="FunFam" id="3.40.50.300:FF:000552">
    <property type="entry name" value="GPN-loop GTPase 3"/>
    <property type="match status" value="1"/>
</dbReference>
<dbReference type="AlphaFoldDB" id="A0A507D8R4"/>
<evidence type="ECO:0000313" key="8">
    <source>
        <dbReference type="Proteomes" id="UP000320475"/>
    </source>
</evidence>
<dbReference type="PANTHER" id="PTHR21231:SF7">
    <property type="entry name" value="GPN-LOOP GTPASE 3"/>
    <property type="match status" value="1"/>
</dbReference>
<comment type="similarity">
    <text evidence="1 6">Belongs to the GPN-loop GTPase family.</text>
</comment>
<protein>
    <recommendedName>
        <fullName evidence="2 6">GPN-loop GTPase 3</fullName>
    </recommendedName>
</protein>
<dbReference type="Pfam" id="PF03029">
    <property type="entry name" value="ATP_bind_1"/>
    <property type="match status" value="1"/>
</dbReference>
<dbReference type="GO" id="GO:0005525">
    <property type="term" value="F:GTP binding"/>
    <property type="evidence" value="ECO:0007669"/>
    <property type="project" value="UniProtKB-KW"/>
</dbReference>
<evidence type="ECO:0000256" key="3">
    <source>
        <dbReference type="ARBA" id="ARBA00022741"/>
    </source>
</evidence>
<comment type="caution">
    <text evidence="7">The sequence shown here is derived from an EMBL/GenBank/DDBJ whole genome shotgun (WGS) entry which is preliminary data.</text>
</comment>
<dbReference type="VEuPathDB" id="FungiDB:SeMB42_g04992"/>
<name>A0A507D8R4_9FUNG</name>
<organism evidence="7 8">
    <name type="scientific">Synchytrium endobioticum</name>
    <dbReference type="NCBI Taxonomy" id="286115"/>
    <lineage>
        <taxon>Eukaryota</taxon>
        <taxon>Fungi</taxon>
        <taxon>Fungi incertae sedis</taxon>
        <taxon>Chytridiomycota</taxon>
        <taxon>Chytridiomycota incertae sedis</taxon>
        <taxon>Chytridiomycetes</taxon>
        <taxon>Synchytriales</taxon>
        <taxon>Synchytriaceae</taxon>
        <taxon>Synchytrium</taxon>
    </lineage>
</organism>
<dbReference type="Gene3D" id="3.40.50.300">
    <property type="entry name" value="P-loop containing nucleotide triphosphate hydrolases"/>
    <property type="match status" value="1"/>
</dbReference>
<comment type="function">
    <text evidence="6">Small GTPase required for proper nuclear import of RNA polymerase II and III (RNAPII and RNAPIII). May act at an RNAP assembly step prior to nuclear import.</text>
</comment>
<evidence type="ECO:0000313" key="7">
    <source>
        <dbReference type="EMBL" id="TPX47737.1"/>
    </source>
</evidence>
<reference evidence="7 8" key="1">
    <citation type="journal article" date="2019" name="Sci. Rep.">
        <title>Comparative genomics of chytrid fungi reveal insights into the obligate biotrophic and pathogenic lifestyle of Synchytrium endobioticum.</title>
        <authorList>
            <person name="van de Vossenberg B.T.L.H."/>
            <person name="Warris S."/>
            <person name="Nguyen H.D.T."/>
            <person name="van Gent-Pelzer M.P.E."/>
            <person name="Joly D.L."/>
            <person name="van de Geest H.C."/>
            <person name="Bonants P.J.M."/>
            <person name="Smith D.S."/>
            <person name="Levesque C.A."/>
            <person name="van der Lee T.A.J."/>
        </authorList>
    </citation>
    <scope>NUCLEOTIDE SEQUENCE [LARGE SCALE GENOMIC DNA]</scope>
    <source>
        <strain evidence="7 8">LEV6574</strain>
    </source>
</reference>
<gene>
    <name evidence="7" type="ORF">SeLEV6574_g02478</name>
</gene>
<keyword evidence="5 6" id="KW-0342">GTP-binding</keyword>
<evidence type="ECO:0000256" key="2">
    <source>
        <dbReference type="ARBA" id="ARBA00014587"/>
    </source>
</evidence>
<evidence type="ECO:0000256" key="5">
    <source>
        <dbReference type="ARBA" id="ARBA00023134"/>
    </source>
</evidence>
<sequence length="271" mass="30857">MGKICQLVMGPAGAGKSTYCTTMMTHLQASKRSVHLVNLDPAAESFTYKPTLDIRSLITLEDVMGELKFGPNGGLIYCMEYLMNNLDWFEEELNEYDDDYLIVDCPGQIELYTHIPIMRQFTDFMKRQDYRVCGIYLVDSQFIDDTPKFFAGVLSAMAAMIQLEVPHINVMTKMDLLGNRGKSTEMERFYEADTDLLAEDVNANMAPKFHDMNQALVRLIDEFNMVGFIPLDNTDEDSIALILQHIDHATQYGEDIEPKEIVDPDVDGEYQ</sequence>
<evidence type="ECO:0000256" key="6">
    <source>
        <dbReference type="RuleBase" id="RU365059"/>
    </source>
</evidence>
<dbReference type="CDD" id="cd17872">
    <property type="entry name" value="GPN3"/>
    <property type="match status" value="1"/>
</dbReference>